<dbReference type="InterPro" id="IPR000891">
    <property type="entry name" value="PYR_CT"/>
</dbReference>
<dbReference type="EMBL" id="CP021934">
    <property type="protein sequence ID" value="ASC03253.1"/>
    <property type="molecule type" value="Genomic_DNA"/>
</dbReference>
<dbReference type="InterPro" id="IPR013785">
    <property type="entry name" value="Aldolase_TIM"/>
</dbReference>
<evidence type="ECO:0000259" key="4">
    <source>
        <dbReference type="PROSITE" id="PS50991"/>
    </source>
</evidence>
<evidence type="ECO:0000256" key="1">
    <source>
        <dbReference type="ARBA" id="ARBA00009405"/>
    </source>
</evidence>
<dbReference type="Proteomes" id="UP000196759">
    <property type="component" value="Chromosome"/>
</dbReference>
<dbReference type="Pfam" id="PF00682">
    <property type="entry name" value="HMGL-like"/>
    <property type="match status" value="1"/>
</dbReference>
<dbReference type="InterPro" id="IPR043594">
    <property type="entry name" value="HMGL"/>
</dbReference>
<dbReference type="GO" id="GO:0004419">
    <property type="term" value="F:hydroxymethylglutaryl-CoA lyase activity"/>
    <property type="evidence" value="ECO:0007669"/>
    <property type="project" value="TreeGrafter"/>
</dbReference>
<sequence length="307" mass="33742">MREKIEIFEVGPRDGFQSVKVDCILIPTEEKLKVIDNIIAAGIKHIEFSSFVSPKAIPQLADSVEVTKYVLEKYPNIDLFALVPNLKGARTAYELGLDKVCYVVSLSASHNKANINRTHEQSLEAYKEIRENYPDLEIIVDLATSFGCPFEGKYNDTQKIISFLGDYVKAGMKVCCLCDTIGIADPMQVKNVISSIKENYPNLELMVHFHDTRGLGMINTLTAINLGITKVQSTLGGLGGCPFAPGASGNLSTEDLVWMLNEMGYDTGVSFFKILKAAKEQAAMIPGQYSGHQININANLIGLNLDK</sequence>
<dbReference type="RefSeq" id="WP_088337430.1">
    <property type="nucleotide sequence ID" value="NZ_CP021934.1"/>
</dbReference>
<dbReference type="NCBIfam" id="NF004283">
    <property type="entry name" value="PRK05692.1"/>
    <property type="match status" value="1"/>
</dbReference>
<dbReference type="GO" id="GO:0006552">
    <property type="term" value="P:L-leucine catabolic process"/>
    <property type="evidence" value="ECO:0007669"/>
    <property type="project" value="TreeGrafter"/>
</dbReference>
<dbReference type="AlphaFoldDB" id="A0A1Z3CJZ9"/>
<dbReference type="PROSITE" id="PS50991">
    <property type="entry name" value="PYR_CT"/>
    <property type="match status" value="1"/>
</dbReference>
<proteinExistence type="inferred from homology"/>
<evidence type="ECO:0000256" key="2">
    <source>
        <dbReference type="ARBA" id="ARBA00022723"/>
    </source>
</evidence>
<feature type="domain" description="Pyruvate carboxyltransferase" evidence="4">
    <location>
        <begin position="5"/>
        <end position="275"/>
    </location>
</feature>
<keyword evidence="2" id="KW-0479">Metal-binding</keyword>
<evidence type="ECO:0000313" key="5">
    <source>
        <dbReference type="EMBL" id="ASC03253.1"/>
    </source>
</evidence>
<gene>
    <name evidence="5" type="ORF">CBG50_08080</name>
</gene>
<dbReference type="PANTHER" id="PTHR42738">
    <property type="entry name" value="HYDROXYMETHYLGLUTARYL-COA LYASE"/>
    <property type="match status" value="1"/>
</dbReference>
<comment type="similarity">
    <text evidence="1">Belongs to the HMG-CoA lyase family.</text>
</comment>
<dbReference type="GO" id="GO:0046872">
    <property type="term" value="F:metal ion binding"/>
    <property type="evidence" value="ECO:0007669"/>
    <property type="project" value="UniProtKB-KW"/>
</dbReference>
<keyword evidence="6" id="KW-1185">Reference proteome</keyword>
<dbReference type="SUPFAM" id="SSF51569">
    <property type="entry name" value="Aldolase"/>
    <property type="match status" value="1"/>
</dbReference>
<keyword evidence="3 5" id="KW-0456">Lyase</keyword>
<dbReference type="GO" id="GO:0046951">
    <property type="term" value="P:ketone body biosynthetic process"/>
    <property type="evidence" value="ECO:0007669"/>
    <property type="project" value="TreeGrafter"/>
</dbReference>
<accession>A0A1Z3CJZ9</accession>
<name>A0A1Z3CJZ9_FUSNP</name>
<protein>
    <submittedName>
        <fullName evidence="5">Hydroxymethylglutaryl-CoA lyase</fullName>
    </submittedName>
</protein>
<dbReference type="CDD" id="cd07938">
    <property type="entry name" value="DRE_TIM_HMGL"/>
    <property type="match status" value="1"/>
</dbReference>
<dbReference type="Gene3D" id="3.20.20.70">
    <property type="entry name" value="Aldolase class I"/>
    <property type="match status" value="1"/>
</dbReference>
<organism evidence="5 6">
    <name type="scientific">Fusobacterium nucleatum subsp. polymorphum</name>
    <name type="common">Fusobacterium polymorphum</name>
    <dbReference type="NCBI Taxonomy" id="76857"/>
    <lineage>
        <taxon>Bacteria</taxon>
        <taxon>Fusobacteriati</taxon>
        <taxon>Fusobacteriota</taxon>
        <taxon>Fusobacteriia</taxon>
        <taxon>Fusobacteriales</taxon>
        <taxon>Fusobacteriaceae</taxon>
        <taxon>Fusobacterium</taxon>
    </lineage>
</organism>
<evidence type="ECO:0000256" key="3">
    <source>
        <dbReference type="ARBA" id="ARBA00023239"/>
    </source>
</evidence>
<dbReference type="PANTHER" id="PTHR42738:SF7">
    <property type="entry name" value="HYDROXYMETHYLGLUTARYL-COA LYASE"/>
    <property type="match status" value="1"/>
</dbReference>
<evidence type="ECO:0000313" key="6">
    <source>
        <dbReference type="Proteomes" id="UP000196759"/>
    </source>
</evidence>
<reference evidence="5 6" key="1">
    <citation type="submission" date="2017-06" db="EMBL/GenBank/DDBJ databases">
        <title>Draft genome sequence of Fusobacterium nucleatum subsp. polymorphum KCOM 1260 (=ChDC F218).</title>
        <authorList>
            <person name="Kook J.-K."/>
            <person name="Park S.-N."/>
            <person name="Lim Y.K."/>
            <person name="Roh H."/>
        </authorList>
    </citation>
    <scope>NUCLEOTIDE SEQUENCE [LARGE SCALE GENOMIC DNA]</scope>
    <source>
        <strain evidence="6">KCOM 1260 (ChDC F218)</strain>
    </source>
</reference>